<keyword evidence="3" id="KW-1185">Reference proteome</keyword>
<comment type="caution">
    <text evidence="2">The sequence shown here is derived from an EMBL/GenBank/DDBJ whole genome shotgun (WGS) entry which is preliminary data.</text>
</comment>
<dbReference type="GeneID" id="95989696"/>
<evidence type="ECO:0000313" key="3">
    <source>
        <dbReference type="Proteomes" id="UP001565368"/>
    </source>
</evidence>
<evidence type="ECO:0000256" key="1">
    <source>
        <dbReference type="SAM" id="MobiDB-lite"/>
    </source>
</evidence>
<gene>
    <name evidence="2" type="ORF">Q8F55_008653</name>
</gene>
<evidence type="ECO:0000313" key="2">
    <source>
        <dbReference type="EMBL" id="KAL1405030.1"/>
    </source>
</evidence>
<dbReference type="EMBL" id="JBBXJM010000007">
    <property type="protein sequence ID" value="KAL1405030.1"/>
    <property type="molecule type" value="Genomic_DNA"/>
</dbReference>
<sequence>MPSTITYKGVLDAIFHELAPHLEHKDKLALRLTCRALCTAVDTRDCGFTGAWLKLNTPRPDPLAPRVPVLVPFDGARPSLMPHSELPAHIEMTSHHMRNLRKLYISGQPASLADLATLLDPAKLPHLEEVELWPIKCPDGDHDGYLTDISALFPEDAGHATPALSIRCGAGALLGTSITTHKCTTRKRIRIPAAVQSITFKYMAFPDIMHVDFVHPHVKIVFEEPNEEEVTRRQLYDHYVNIHSHGLISEGMESICFHWLLRTLTKVFKACADGDVPVQVIGVGNAFYPPDDRWEHIDIAFAFAWMVVPQYIDLEVIGPQAYMDALLPRPVAGILSDPDEDTDAAFGDGAEAAADAAPSDDV</sequence>
<protein>
    <recommendedName>
        <fullName evidence="4">F-box domain-containing protein</fullName>
    </recommendedName>
</protein>
<evidence type="ECO:0008006" key="4">
    <source>
        <dbReference type="Google" id="ProtNLM"/>
    </source>
</evidence>
<feature type="compositionally biased region" description="Low complexity" evidence="1">
    <location>
        <begin position="344"/>
        <end position="362"/>
    </location>
</feature>
<organism evidence="2 3">
    <name type="scientific">Vanrija albida</name>
    <dbReference type="NCBI Taxonomy" id="181172"/>
    <lineage>
        <taxon>Eukaryota</taxon>
        <taxon>Fungi</taxon>
        <taxon>Dikarya</taxon>
        <taxon>Basidiomycota</taxon>
        <taxon>Agaricomycotina</taxon>
        <taxon>Tremellomycetes</taxon>
        <taxon>Trichosporonales</taxon>
        <taxon>Trichosporonaceae</taxon>
        <taxon>Vanrija</taxon>
    </lineage>
</organism>
<reference evidence="2 3" key="1">
    <citation type="submission" date="2023-08" db="EMBL/GenBank/DDBJ databases">
        <title>Annotated Genome Sequence of Vanrija albida AlHP1.</title>
        <authorList>
            <person name="Herzog R."/>
        </authorList>
    </citation>
    <scope>NUCLEOTIDE SEQUENCE [LARGE SCALE GENOMIC DNA]</scope>
    <source>
        <strain evidence="2 3">AlHP1</strain>
    </source>
</reference>
<proteinExistence type="predicted"/>
<dbReference type="Proteomes" id="UP001565368">
    <property type="component" value="Unassembled WGS sequence"/>
</dbReference>
<accession>A0ABR3PRE4</accession>
<dbReference type="RefSeq" id="XP_069204974.1">
    <property type="nucleotide sequence ID" value="XM_069357037.1"/>
</dbReference>
<feature type="region of interest" description="Disordered" evidence="1">
    <location>
        <begin position="338"/>
        <end position="362"/>
    </location>
</feature>
<name>A0ABR3PRE4_9TREE</name>